<dbReference type="EMBL" id="BAABIP010000022">
    <property type="protein sequence ID" value="GAA4774089.1"/>
    <property type="molecule type" value="Genomic_DNA"/>
</dbReference>
<dbReference type="CDD" id="cd01646">
    <property type="entry name" value="RT_Bac_retron_I"/>
    <property type="match status" value="1"/>
</dbReference>
<dbReference type="PANTHER" id="PTHR34047">
    <property type="entry name" value="NUCLEAR INTRON MATURASE 1, MITOCHONDRIAL-RELATED"/>
    <property type="match status" value="1"/>
</dbReference>
<dbReference type="GO" id="GO:0003964">
    <property type="term" value="F:RNA-directed DNA polymerase activity"/>
    <property type="evidence" value="ECO:0007669"/>
    <property type="project" value="UniProtKB-KW"/>
</dbReference>
<keyword evidence="3" id="KW-0695">RNA-directed DNA polymerase</keyword>
<comment type="similarity">
    <text evidence="1">Belongs to the bacterial reverse transcriptase family.</text>
</comment>
<dbReference type="PROSITE" id="PS50878">
    <property type="entry name" value="RT_POL"/>
    <property type="match status" value="1"/>
</dbReference>
<gene>
    <name evidence="3" type="ORF">GCM10023230_25910</name>
</gene>
<dbReference type="SUPFAM" id="SSF56672">
    <property type="entry name" value="DNA/RNA polymerases"/>
    <property type="match status" value="1"/>
</dbReference>
<name>A0ABP9A4U2_9FLAO</name>
<dbReference type="InterPro" id="IPR000477">
    <property type="entry name" value="RT_dom"/>
</dbReference>
<evidence type="ECO:0000259" key="2">
    <source>
        <dbReference type="PROSITE" id="PS50878"/>
    </source>
</evidence>
<dbReference type="PANTHER" id="PTHR34047:SF8">
    <property type="entry name" value="PROTEIN YKFC"/>
    <property type="match status" value="1"/>
</dbReference>
<feature type="domain" description="Reverse transcriptase" evidence="2">
    <location>
        <begin position="1"/>
        <end position="299"/>
    </location>
</feature>
<dbReference type="InterPro" id="IPR043128">
    <property type="entry name" value="Rev_trsase/Diguanyl_cyclase"/>
</dbReference>
<keyword evidence="4" id="KW-1185">Reference proteome</keyword>
<organism evidence="3 4">
    <name type="scientific">Flavobacterium hankyongi</name>
    <dbReference type="NCBI Taxonomy" id="1176532"/>
    <lineage>
        <taxon>Bacteria</taxon>
        <taxon>Pseudomonadati</taxon>
        <taxon>Bacteroidota</taxon>
        <taxon>Flavobacteriia</taxon>
        <taxon>Flavobacteriales</taxon>
        <taxon>Flavobacteriaceae</taxon>
        <taxon>Flavobacterium</taxon>
    </lineage>
</organism>
<protein>
    <submittedName>
        <fullName evidence="3">RNA-directed DNA polymerase</fullName>
    </submittedName>
</protein>
<dbReference type="RefSeq" id="WP_264543439.1">
    <property type="nucleotide sequence ID" value="NZ_BAABIP010000022.1"/>
</dbReference>
<reference evidence="4" key="1">
    <citation type="journal article" date="2019" name="Int. J. Syst. Evol. Microbiol.">
        <title>The Global Catalogue of Microorganisms (GCM) 10K type strain sequencing project: providing services to taxonomists for standard genome sequencing and annotation.</title>
        <authorList>
            <consortium name="The Broad Institute Genomics Platform"/>
            <consortium name="The Broad Institute Genome Sequencing Center for Infectious Disease"/>
            <person name="Wu L."/>
            <person name="Ma J."/>
        </authorList>
    </citation>
    <scope>NUCLEOTIDE SEQUENCE [LARGE SCALE GENOMIC DNA]</scope>
    <source>
        <strain evidence="4">JCM 18198</strain>
    </source>
</reference>
<dbReference type="Gene3D" id="3.30.70.270">
    <property type="match status" value="1"/>
</dbReference>
<keyword evidence="3" id="KW-0808">Transferase</keyword>
<evidence type="ECO:0000313" key="4">
    <source>
        <dbReference type="Proteomes" id="UP001500141"/>
    </source>
</evidence>
<sequence>MDYYKLAIDNISKFGDTDIFPFPIENALFYDKPDEVKKILEKISSDFDNWSVNYPIESINSCIPVGITGFRWAAIIDPIWNAYLLYEVLKISKDIESKRINLNKNSVFSYRIKLKQSTGKLFDNEYTWRKFYETARTKASNASYVIKFDISDFYTRIYHHRLENALLRSTTNTTSVKRIMNILTGISKNASYGLPVGGNAARILAEALLNSFDQIINSKKIDFCRYVDDYIIFADSKEDAFKKLNWCAEFLLRNEGLTLQKNKTQILTSTEFISQSTVILEGEDDDEGKERASFMRINIKYDPYSTTAEEDYKELKKKLSDFDIVPLIKTEIRKSRIHHAFGKQLLNAVNILEEEPLNLAFKTIASNLDAFYPVYPSVMQLANKKLLECDDETVSFFLNTLSGLVFSNSYIIQTDNNASYTARVLSLKNTETSIQAIDQIASNSRSTLVKMNCMYAMTNLYNSFWLSDLKSQFSTLTSWERRAFIASSYFMNEEGTFWRQKIESQFSEFESLLKSWVGNKNPSATKWKLPL</sequence>
<accession>A0ABP9A4U2</accession>
<evidence type="ECO:0000256" key="1">
    <source>
        <dbReference type="ARBA" id="ARBA00034120"/>
    </source>
</evidence>
<dbReference type="InterPro" id="IPR051083">
    <property type="entry name" value="GrpII_Intron_Splice-Mob/Def"/>
</dbReference>
<evidence type="ECO:0000313" key="3">
    <source>
        <dbReference type="EMBL" id="GAA4774089.1"/>
    </source>
</evidence>
<dbReference type="Pfam" id="PF00078">
    <property type="entry name" value="RVT_1"/>
    <property type="match status" value="1"/>
</dbReference>
<keyword evidence="3" id="KW-0548">Nucleotidyltransferase</keyword>
<comment type="caution">
    <text evidence="3">The sequence shown here is derived from an EMBL/GenBank/DDBJ whole genome shotgun (WGS) entry which is preliminary data.</text>
</comment>
<dbReference type="Proteomes" id="UP001500141">
    <property type="component" value="Unassembled WGS sequence"/>
</dbReference>
<dbReference type="InterPro" id="IPR043502">
    <property type="entry name" value="DNA/RNA_pol_sf"/>
</dbReference>
<proteinExistence type="inferred from homology"/>